<dbReference type="EMBL" id="CP076680">
    <property type="protein sequence ID" value="QWU98911.1"/>
    <property type="molecule type" value="Genomic_DNA"/>
</dbReference>
<dbReference type="SUPFAM" id="SSF51182">
    <property type="entry name" value="RmlC-like cupins"/>
    <property type="match status" value="1"/>
</dbReference>
<feature type="domain" description="Sugar 3,4-ketoisomerase QdtA cupin" evidence="1">
    <location>
        <begin position="5"/>
        <end position="132"/>
    </location>
</feature>
<gene>
    <name evidence="2" type="ORF">KQR59_07345</name>
</gene>
<keyword evidence="3" id="KW-1185">Reference proteome</keyword>
<name>A0AAJ4NNQ2_9GAMM</name>
<dbReference type="Proteomes" id="UP000683421">
    <property type="component" value="Chromosome"/>
</dbReference>
<dbReference type="KEGG" id="fsr:KQR59_07345"/>
<sequence length="135" mass="15585">MDKISQIIHFKTMGDHRGALIALEENRQIPFDIKRVFYIYGTQKGVPRGQHSHHKTKQLLVAVNGSCKVTLDDGKTKQTFLLDSPNIGLFQDALIWGTMHDFSDDCVLLVFANDFYNEEDYIRSYDDFLKEVNNE</sequence>
<protein>
    <submittedName>
        <fullName evidence="2">FdtA/QdtA family cupin domain-containing protein</fullName>
    </submittedName>
</protein>
<accession>A0AAJ4NNQ2</accession>
<dbReference type="InterPro" id="IPR014710">
    <property type="entry name" value="RmlC-like_jellyroll"/>
</dbReference>
<dbReference type="RefSeq" id="WP_013922631.1">
    <property type="nucleotide sequence ID" value="NZ_CP076680.1"/>
</dbReference>
<dbReference type="Gene3D" id="2.60.120.10">
    <property type="entry name" value="Jelly Rolls"/>
    <property type="match status" value="1"/>
</dbReference>
<evidence type="ECO:0000313" key="2">
    <source>
        <dbReference type="EMBL" id="QWU98911.1"/>
    </source>
</evidence>
<dbReference type="CDD" id="cd20292">
    <property type="entry name" value="cupin_QdtA-like"/>
    <property type="match status" value="1"/>
</dbReference>
<evidence type="ECO:0000259" key="1">
    <source>
        <dbReference type="Pfam" id="PF05523"/>
    </source>
</evidence>
<dbReference type="Pfam" id="PF05523">
    <property type="entry name" value="FdtA"/>
    <property type="match status" value="1"/>
</dbReference>
<reference evidence="2 3" key="1">
    <citation type="submission" date="2021-06" db="EMBL/GenBank/DDBJ databases">
        <title>Ulceroglandular infection and bacteremia caused by Francisella salimarina in an immunocompromised patient, France.</title>
        <authorList>
            <person name="Hennebique A."/>
            <person name="Caspar Y."/>
            <person name="Maurin M."/>
            <person name="Boisset S."/>
            <person name="Pelloux I."/>
            <person name="Gallego-Hernanz M.P."/>
            <person name="Burucoa C."/>
            <person name="Cazenave-Roblot F."/>
            <person name="Plouzeau C."/>
            <person name="Rammaert B."/>
        </authorList>
    </citation>
    <scope>NUCLEOTIDE SEQUENCE [LARGE SCALE GENOMIC DNA]</scope>
    <source>
        <strain evidence="2 3">CHUGA-F75</strain>
    </source>
</reference>
<dbReference type="InterPro" id="IPR011051">
    <property type="entry name" value="RmlC_Cupin_sf"/>
</dbReference>
<dbReference type="AlphaFoldDB" id="A0AAJ4NNQ2"/>
<organism evidence="2 3">
    <name type="scientific">Francisella salimarina</name>
    <dbReference type="NCBI Taxonomy" id="2599927"/>
    <lineage>
        <taxon>Bacteria</taxon>
        <taxon>Pseudomonadati</taxon>
        <taxon>Pseudomonadota</taxon>
        <taxon>Gammaproteobacteria</taxon>
        <taxon>Thiotrichales</taxon>
        <taxon>Francisellaceae</taxon>
        <taxon>Francisella</taxon>
    </lineage>
</organism>
<proteinExistence type="predicted"/>
<dbReference type="InterPro" id="IPR008894">
    <property type="entry name" value="QdtA_cupin_dom"/>
</dbReference>
<evidence type="ECO:0000313" key="3">
    <source>
        <dbReference type="Proteomes" id="UP000683421"/>
    </source>
</evidence>